<dbReference type="AlphaFoldDB" id="A0AAN9EZ88"/>
<organism evidence="1 2">
    <name type="scientific">Clitoria ternatea</name>
    <name type="common">Butterfly pea</name>
    <dbReference type="NCBI Taxonomy" id="43366"/>
    <lineage>
        <taxon>Eukaryota</taxon>
        <taxon>Viridiplantae</taxon>
        <taxon>Streptophyta</taxon>
        <taxon>Embryophyta</taxon>
        <taxon>Tracheophyta</taxon>
        <taxon>Spermatophyta</taxon>
        <taxon>Magnoliopsida</taxon>
        <taxon>eudicotyledons</taxon>
        <taxon>Gunneridae</taxon>
        <taxon>Pentapetalae</taxon>
        <taxon>rosids</taxon>
        <taxon>fabids</taxon>
        <taxon>Fabales</taxon>
        <taxon>Fabaceae</taxon>
        <taxon>Papilionoideae</taxon>
        <taxon>50 kb inversion clade</taxon>
        <taxon>NPAAA clade</taxon>
        <taxon>indigoferoid/millettioid clade</taxon>
        <taxon>Phaseoleae</taxon>
        <taxon>Clitoria</taxon>
    </lineage>
</organism>
<dbReference type="EMBL" id="JAYKXN010000008">
    <property type="protein sequence ID" value="KAK7265460.1"/>
    <property type="molecule type" value="Genomic_DNA"/>
</dbReference>
<accession>A0AAN9EZ88</accession>
<comment type="caution">
    <text evidence="1">The sequence shown here is derived from an EMBL/GenBank/DDBJ whole genome shotgun (WGS) entry which is preliminary data.</text>
</comment>
<protein>
    <submittedName>
        <fullName evidence="1">Uncharacterized protein</fullName>
    </submittedName>
</protein>
<sequence>MDRNLLPIHPLYTSYDRNRDCAHCYPILVFRTNFQVPLHKLLLSSSLTSSLSIHSIILFSFPPNRSYPHSLLLHSKVSSFPTPISETPKTHERNR</sequence>
<reference evidence="1 2" key="1">
    <citation type="submission" date="2024-01" db="EMBL/GenBank/DDBJ databases">
        <title>The genomes of 5 underutilized Papilionoideae crops provide insights into root nodulation and disease resistance.</title>
        <authorList>
            <person name="Yuan L."/>
        </authorList>
    </citation>
    <scope>NUCLEOTIDE SEQUENCE [LARGE SCALE GENOMIC DNA]</scope>
    <source>
        <strain evidence="1">LY-2023</strain>
        <tissue evidence="1">Leaf</tissue>
    </source>
</reference>
<evidence type="ECO:0000313" key="1">
    <source>
        <dbReference type="EMBL" id="KAK7265460.1"/>
    </source>
</evidence>
<keyword evidence="2" id="KW-1185">Reference proteome</keyword>
<dbReference type="Proteomes" id="UP001359559">
    <property type="component" value="Unassembled WGS sequence"/>
</dbReference>
<gene>
    <name evidence="1" type="ORF">RJT34_33080</name>
</gene>
<name>A0AAN9EZ88_CLITE</name>
<evidence type="ECO:0000313" key="2">
    <source>
        <dbReference type="Proteomes" id="UP001359559"/>
    </source>
</evidence>
<proteinExistence type="predicted"/>